<dbReference type="AlphaFoldDB" id="A0A4C1VAV5"/>
<dbReference type="Proteomes" id="UP000299102">
    <property type="component" value="Unassembled WGS sequence"/>
</dbReference>
<evidence type="ECO:0000313" key="2">
    <source>
        <dbReference type="Proteomes" id="UP000299102"/>
    </source>
</evidence>
<keyword evidence="2" id="KW-1185">Reference proteome</keyword>
<dbReference type="EMBL" id="BGZK01000308">
    <property type="protein sequence ID" value="GBP35719.1"/>
    <property type="molecule type" value="Genomic_DNA"/>
</dbReference>
<accession>A0A4C1VAV5</accession>
<reference evidence="1 2" key="1">
    <citation type="journal article" date="2019" name="Commun. Biol.">
        <title>The bagworm genome reveals a unique fibroin gene that provides high tensile strength.</title>
        <authorList>
            <person name="Kono N."/>
            <person name="Nakamura H."/>
            <person name="Ohtoshi R."/>
            <person name="Tomita M."/>
            <person name="Numata K."/>
            <person name="Arakawa K."/>
        </authorList>
    </citation>
    <scope>NUCLEOTIDE SEQUENCE [LARGE SCALE GENOMIC DNA]</scope>
</reference>
<evidence type="ECO:0000313" key="1">
    <source>
        <dbReference type="EMBL" id="GBP35719.1"/>
    </source>
</evidence>
<gene>
    <name evidence="1" type="ORF">EVAR_82653_1</name>
</gene>
<protein>
    <submittedName>
        <fullName evidence="1">Uncharacterized protein</fullName>
    </submittedName>
</protein>
<sequence>MLEICPASTAQRATLTAMARDDLLLTTIVERVISNNESWDVVRIFCEKIMSQKEGDEGVKIALCLKSASHKLSAGNMLMCSTIP</sequence>
<name>A0A4C1VAV5_EUMVA</name>
<comment type="caution">
    <text evidence="1">The sequence shown here is derived from an EMBL/GenBank/DDBJ whole genome shotgun (WGS) entry which is preliminary data.</text>
</comment>
<organism evidence="1 2">
    <name type="scientific">Eumeta variegata</name>
    <name type="common">Bagworm moth</name>
    <name type="synonym">Eumeta japonica</name>
    <dbReference type="NCBI Taxonomy" id="151549"/>
    <lineage>
        <taxon>Eukaryota</taxon>
        <taxon>Metazoa</taxon>
        <taxon>Ecdysozoa</taxon>
        <taxon>Arthropoda</taxon>
        <taxon>Hexapoda</taxon>
        <taxon>Insecta</taxon>
        <taxon>Pterygota</taxon>
        <taxon>Neoptera</taxon>
        <taxon>Endopterygota</taxon>
        <taxon>Lepidoptera</taxon>
        <taxon>Glossata</taxon>
        <taxon>Ditrysia</taxon>
        <taxon>Tineoidea</taxon>
        <taxon>Psychidae</taxon>
        <taxon>Oiketicinae</taxon>
        <taxon>Eumeta</taxon>
    </lineage>
</organism>
<dbReference type="OrthoDB" id="7480128at2759"/>
<proteinExistence type="predicted"/>